<evidence type="ECO:0000313" key="3">
    <source>
        <dbReference type="Proteomes" id="UP001165444"/>
    </source>
</evidence>
<dbReference type="PROSITE" id="PS51819">
    <property type="entry name" value="VOC"/>
    <property type="match status" value="1"/>
</dbReference>
<comment type="caution">
    <text evidence="2">The sequence shown here is derived from an EMBL/GenBank/DDBJ whole genome shotgun (WGS) entry which is preliminary data.</text>
</comment>
<dbReference type="SUPFAM" id="SSF54593">
    <property type="entry name" value="Glyoxalase/Bleomycin resistance protein/Dihydroxybiphenyl dioxygenase"/>
    <property type="match status" value="1"/>
</dbReference>
<feature type="domain" description="VOC" evidence="1">
    <location>
        <begin position="6"/>
        <end position="125"/>
    </location>
</feature>
<dbReference type="Pfam" id="PF00903">
    <property type="entry name" value="Glyoxalase"/>
    <property type="match status" value="1"/>
</dbReference>
<dbReference type="Proteomes" id="UP001165444">
    <property type="component" value="Unassembled WGS sequence"/>
</dbReference>
<accession>A0ABT0C3V7</accession>
<reference evidence="2 3" key="1">
    <citation type="submission" date="2022-03" db="EMBL/GenBank/DDBJ databases">
        <title>Parabacteroides sp. nov. isolated from swine feces.</title>
        <authorList>
            <person name="Bak J.E."/>
        </authorList>
    </citation>
    <scope>NUCLEOTIDE SEQUENCE [LARGE SCALE GENOMIC DNA]</scope>
    <source>
        <strain evidence="2 3">AGMB00274</strain>
    </source>
</reference>
<sequence length="125" mass="14704">MEIKARFDHFNINVLDLQRSIAFYEKALGLKEHHRKEASDGSFILVYLADDQGNFLLELTWLRDRQEAYELGDNESHLCFRVAGDYDAVRAYHKEMGCVCFENEAMGLYFINDPDDYWIEVLPMK</sequence>
<dbReference type="InterPro" id="IPR037523">
    <property type="entry name" value="VOC_core"/>
</dbReference>
<name>A0ABT0C3V7_9BACT</name>
<protein>
    <submittedName>
        <fullName evidence="2">VOC family protein</fullName>
    </submittedName>
</protein>
<organism evidence="2 3">
    <name type="scientific">Parabacteroides faecalis</name>
    <dbReference type="NCBI Taxonomy" id="2924040"/>
    <lineage>
        <taxon>Bacteria</taxon>
        <taxon>Pseudomonadati</taxon>
        <taxon>Bacteroidota</taxon>
        <taxon>Bacteroidia</taxon>
        <taxon>Bacteroidales</taxon>
        <taxon>Tannerellaceae</taxon>
        <taxon>Parabacteroides</taxon>
    </lineage>
</organism>
<dbReference type="Gene3D" id="3.10.180.10">
    <property type="entry name" value="2,3-Dihydroxybiphenyl 1,2-Dioxygenase, domain 1"/>
    <property type="match status" value="1"/>
</dbReference>
<dbReference type="EMBL" id="JAKZMM010000036">
    <property type="protein sequence ID" value="MCJ2381558.1"/>
    <property type="molecule type" value="Genomic_DNA"/>
</dbReference>
<dbReference type="RefSeq" id="WP_243325951.1">
    <property type="nucleotide sequence ID" value="NZ_JAKZMM010000036.1"/>
</dbReference>
<proteinExistence type="predicted"/>
<dbReference type="InterPro" id="IPR004360">
    <property type="entry name" value="Glyas_Fos-R_dOase_dom"/>
</dbReference>
<evidence type="ECO:0000313" key="2">
    <source>
        <dbReference type="EMBL" id="MCJ2381558.1"/>
    </source>
</evidence>
<gene>
    <name evidence="2" type="ORF">MUN53_13220</name>
</gene>
<evidence type="ECO:0000259" key="1">
    <source>
        <dbReference type="PROSITE" id="PS51819"/>
    </source>
</evidence>
<keyword evidence="3" id="KW-1185">Reference proteome</keyword>
<dbReference type="InterPro" id="IPR029068">
    <property type="entry name" value="Glyas_Bleomycin-R_OHBP_Dase"/>
</dbReference>